<comment type="function">
    <text evidence="5">ATP-dependent carboxylate-amine ligase which exhibits weak glutamate--cysteine ligase activity.</text>
</comment>
<dbReference type="GO" id="GO:0005524">
    <property type="term" value="F:ATP binding"/>
    <property type="evidence" value="ECO:0007669"/>
    <property type="project" value="UniProtKB-KW"/>
</dbReference>
<name>A0A8T7LY98_9CHLR</name>
<dbReference type="InterPro" id="IPR011793">
    <property type="entry name" value="YbdK"/>
</dbReference>
<organism evidence="6 8">
    <name type="scientific">Candidatus Chlorohelix allophototropha</name>
    <dbReference type="NCBI Taxonomy" id="3003348"/>
    <lineage>
        <taxon>Bacteria</taxon>
        <taxon>Bacillati</taxon>
        <taxon>Chloroflexota</taxon>
        <taxon>Chloroflexia</taxon>
        <taxon>Candidatus Chloroheliales</taxon>
        <taxon>Candidatus Chloroheliaceae</taxon>
        <taxon>Candidatus Chlorohelix</taxon>
    </lineage>
</organism>
<dbReference type="NCBIfam" id="NF010039">
    <property type="entry name" value="PRK13515.1"/>
    <property type="match status" value="1"/>
</dbReference>
<dbReference type="Proteomes" id="UP001431572">
    <property type="component" value="Chromosome 1"/>
</dbReference>
<accession>A0A8T7LY98</accession>
<dbReference type="PANTHER" id="PTHR36510">
    <property type="entry name" value="GLUTAMATE--CYSTEINE LIGASE 2-RELATED"/>
    <property type="match status" value="1"/>
</dbReference>
<keyword evidence="2 5" id="KW-0547">Nucleotide-binding</keyword>
<dbReference type="SUPFAM" id="SSF55931">
    <property type="entry name" value="Glutamine synthetase/guanido kinase"/>
    <property type="match status" value="1"/>
</dbReference>
<evidence type="ECO:0000256" key="1">
    <source>
        <dbReference type="ARBA" id="ARBA00022598"/>
    </source>
</evidence>
<dbReference type="InterPro" id="IPR050141">
    <property type="entry name" value="GCL_type2/YbdK_subfam"/>
</dbReference>
<dbReference type="Proteomes" id="UP000521676">
    <property type="component" value="Unassembled WGS sequence"/>
</dbReference>
<evidence type="ECO:0000256" key="5">
    <source>
        <dbReference type="HAMAP-Rule" id="MF_01609"/>
    </source>
</evidence>
<dbReference type="RefSeq" id="WP_341468165.1">
    <property type="nucleotide sequence ID" value="NZ_CP128399.1"/>
</dbReference>
<dbReference type="HAMAP" id="MF_01609">
    <property type="entry name" value="Glu_cys_ligase_2"/>
    <property type="match status" value="1"/>
</dbReference>
<evidence type="ECO:0000256" key="4">
    <source>
        <dbReference type="ARBA" id="ARBA00048819"/>
    </source>
</evidence>
<dbReference type="InterPro" id="IPR014746">
    <property type="entry name" value="Gln_synth/guanido_kin_cat_dom"/>
</dbReference>
<dbReference type="GO" id="GO:0042398">
    <property type="term" value="P:modified amino acid biosynthetic process"/>
    <property type="evidence" value="ECO:0007669"/>
    <property type="project" value="InterPro"/>
</dbReference>
<dbReference type="EC" id="6.3.2.2" evidence="5"/>
<dbReference type="EMBL" id="JACATZ010000001">
    <property type="protein sequence ID" value="NWJ44389.1"/>
    <property type="molecule type" value="Genomic_DNA"/>
</dbReference>
<evidence type="ECO:0000313" key="8">
    <source>
        <dbReference type="Proteomes" id="UP000521676"/>
    </source>
</evidence>
<proteinExistence type="inferred from homology"/>
<evidence type="ECO:0000256" key="3">
    <source>
        <dbReference type="ARBA" id="ARBA00022840"/>
    </source>
</evidence>
<dbReference type="AlphaFoldDB" id="A0A8T7LY98"/>
<dbReference type="PANTHER" id="PTHR36510:SF1">
    <property type="entry name" value="GLUTAMATE--CYSTEINE LIGASE 2-RELATED"/>
    <property type="match status" value="1"/>
</dbReference>
<dbReference type="NCBIfam" id="TIGR02050">
    <property type="entry name" value="gshA_cyan_rel"/>
    <property type="match status" value="1"/>
</dbReference>
<comment type="similarity">
    <text evidence="5">Belongs to the glutamate--cysteine ligase type 2 family. YbdK subfamily.</text>
</comment>
<evidence type="ECO:0000313" key="6">
    <source>
        <dbReference type="EMBL" id="NWJ44389.1"/>
    </source>
</evidence>
<sequence>MRRPTPSFTLGIEEEFQLVDPTTRELSPRNAEIIAVGTPILGDNIKPEMLMSCVETVTPICKNITEAREHLTRNRYTLAELAFKHGLAIGAAGTHPFTSWQTQPITHHERYHILEEELQDVIREILIFGMHVHVGIEDRDLAVQIMNELRYFLPHILALSTSSPFWMGRNTGLKSFRSVVFGRFPRTGIPEEFESFAAFDSYVQTLVDTHCIDDGKKIWWDVRPHPQFTTIEVRICDMPTRMEETLALAALIQAVCTKLYKLREQNIGWRRYSRALIMENKWRAVRYGTEGNMLDLGKQEEVSAHNLLNELLEFVDEVVDELGSRREIDYVRTLIKGGTSADRQLATFHETGDFKKVVDRILTETMEGL</sequence>
<keyword evidence="9" id="KW-1185">Reference proteome</keyword>
<dbReference type="Pfam" id="PF04107">
    <property type="entry name" value="GCS2"/>
    <property type="match status" value="1"/>
</dbReference>
<keyword evidence="1 5" id="KW-0436">Ligase</keyword>
<dbReference type="GO" id="GO:0004357">
    <property type="term" value="F:glutamate-cysteine ligase activity"/>
    <property type="evidence" value="ECO:0007669"/>
    <property type="project" value="UniProtKB-EC"/>
</dbReference>
<protein>
    <recommendedName>
        <fullName evidence="5">Putative glutamate--cysteine ligase 2</fullName>
        <ecNumber evidence="5">6.3.2.2</ecNumber>
    </recommendedName>
    <alternativeName>
        <fullName evidence="5">Gamma-glutamylcysteine synthetase 2</fullName>
        <shortName evidence="5">GCS 2</shortName>
        <shortName evidence="5">Gamma-GCS 2</shortName>
    </alternativeName>
</protein>
<dbReference type="EMBL" id="CP128399">
    <property type="protein sequence ID" value="WJW66281.1"/>
    <property type="molecule type" value="Genomic_DNA"/>
</dbReference>
<dbReference type="InterPro" id="IPR006336">
    <property type="entry name" value="GCS2"/>
</dbReference>
<evidence type="ECO:0000313" key="9">
    <source>
        <dbReference type="Proteomes" id="UP001431572"/>
    </source>
</evidence>
<gene>
    <name evidence="6" type="ORF">HXX08_00775</name>
    <name evidence="7" type="ORF">OZ401_002074</name>
</gene>
<comment type="catalytic activity">
    <reaction evidence="4 5">
        <text>L-cysteine + L-glutamate + ATP = gamma-L-glutamyl-L-cysteine + ADP + phosphate + H(+)</text>
        <dbReference type="Rhea" id="RHEA:13285"/>
        <dbReference type="ChEBI" id="CHEBI:15378"/>
        <dbReference type="ChEBI" id="CHEBI:29985"/>
        <dbReference type="ChEBI" id="CHEBI:30616"/>
        <dbReference type="ChEBI" id="CHEBI:35235"/>
        <dbReference type="ChEBI" id="CHEBI:43474"/>
        <dbReference type="ChEBI" id="CHEBI:58173"/>
        <dbReference type="ChEBI" id="CHEBI:456216"/>
        <dbReference type="EC" id="6.3.2.2"/>
    </reaction>
</comment>
<evidence type="ECO:0000313" key="7">
    <source>
        <dbReference type="EMBL" id="WJW66281.1"/>
    </source>
</evidence>
<evidence type="ECO:0000256" key="2">
    <source>
        <dbReference type="ARBA" id="ARBA00022741"/>
    </source>
</evidence>
<reference evidence="7" key="2">
    <citation type="journal article" date="2024" name="Nature">
        <title>Anoxygenic phototroph of the Chloroflexota uses a type I reaction centre.</title>
        <authorList>
            <person name="Tsuji J.M."/>
            <person name="Shaw N.A."/>
            <person name="Nagashima S."/>
            <person name="Venkiteswaran J.J."/>
            <person name="Schiff S.L."/>
            <person name="Watanabe T."/>
            <person name="Fukui M."/>
            <person name="Hanada S."/>
            <person name="Tank M."/>
            <person name="Neufeld J.D."/>
        </authorList>
    </citation>
    <scope>NUCLEOTIDE SEQUENCE</scope>
    <source>
        <strain evidence="7">L227-S17</strain>
    </source>
</reference>
<keyword evidence="3 5" id="KW-0067">ATP-binding</keyword>
<dbReference type="Gene3D" id="3.30.590.20">
    <property type="match status" value="1"/>
</dbReference>
<reference evidence="6 8" key="1">
    <citation type="submission" date="2020-06" db="EMBL/GenBank/DDBJ databases">
        <title>Anoxygenic phototrophic Chloroflexota member uses a Type I reaction center.</title>
        <authorList>
            <person name="Tsuji J.M."/>
            <person name="Shaw N.A."/>
            <person name="Nagashima S."/>
            <person name="Venkiteswaran J."/>
            <person name="Schiff S.L."/>
            <person name="Hanada S."/>
            <person name="Tank M."/>
            <person name="Neufeld J.D."/>
        </authorList>
    </citation>
    <scope>NUCLEOTIDE SEQUENCE [LARGE SCALE GENOMIC DNA]</scope>
    <source>
        <strain evidence="6">L227-S17</strain>
    </source>
</reference>